<sequence length="145" mass="16265">MNYLGHPHKTAKHITTIPLQVNVEKRHALVVEGSLDQHVTFTSVQDIGGVVARAVEYEGGPFAIEWLKLKDLEAGIVKSDYLIPVNTLHATTEDEMETVNKTATIGMLISTCRGAWDVTDEWNQILPDYEFTQVEDFLAKVWKGE</sequence>
<protein>
    <submittedName>
        <fullName evidence="1">Putative-like family protein</fullName>
    </submittedName>
</protein>
<dbReference type="AlphaFoldDB" id="R8BTF1"/>
<gene>
    <name evidence="1" type="ORF">UCRPA7_1913</name>
</gene>
<accession>R8BTF1</accession>
<dbReference type="RefSeq" id="XP_007912683.1">
    <property type="nucleotide sequence ID" value="XM_007914492.1"/>
</dbReference>
<evidence type="ECO:0000313" key="1">
    <source>
        <dbReference type="EMBL" id="EOO02584.1"/>
    </source>
</evidence>
<dbReference type="EMBL" id="KB932913">
    <property type="protein sequence ID" value="EOO02584.1"/>
    <property type="molecule type" value="Genomic_DNA"/>
</dbReference>
<name>R8BTF1_PHAM7</name>
<dbReference type="eggNOG" id="ENOG502RXEE">
    <property type="taxonomic scope" value="Eukaryota"/>
</dbReference>
<proteinExistence type="predicted"/>
<dbReference type="OrthoDB" id="10000533at2759"/>
<dbReference type="HOGENOM" id="CLU_044876_8_0_1"/>
<dbReference type="KEGG" id="tmn:UCRPA7_1913"/>
<organism evidence="1 2">
    <name type="scientific">Phaeoacremonium minimum (strain UCR-PA7)</name>
    <name type="common">Esca disease fungus</name>
    <name type="synonym">Togninia minima</name>
    <dbReference type="NCBI Taxonomy" id="1286976"/>
    <lineage>
        <taxon>Eukaryota</taxon>
        <taxon>Fungi</taxon>
        <taxon>Dikarya</taxon>
        <taxon>Ascomycota</taxon>
        <taxon>Pezizomycotina</taxon>
        <taxon>Sordariomycetes</taxon>
        <taxon>Sordariomycetidae</taxon>
        <taxon>Togniniales</taxon>
        <taxon>Togniniaceae</taxon>
        <taxon>Phaeoacremonium</taxon>
    </lineage>
</organism>
<dbReference type="Proteomes" id="UP000014074">
    <property type="component" value="Unassembled WGS sequence"/>
</dbReference>
<keyword evidence="2" id="KW-1185">Reference proteome</keyword>
<reference evidence="2" key="1">
    <citation type="journal article" date="2013" name="Genome Announc.">
        <title>Draft genome sequence of the ascomycete Phaeoacremonium aleophilum strain UCR-PA7, a causal agent of the esca disease complex in grapevines.</title>
        <authorList>
            <person name="Blanco-Ulate B."/>
            <person name="Rolshausen P."/>
            <person name="Cantu D."/>
        </authorList>
    </citation>
    <scope>NUCLEOTIDE SEQUENCE [LARGE SCALE GENOMIC DNA]</scope>
    <source>
        <strain evidence="2">UCR-PA7</strain>
    </source>
</reference>
<dbReference type="GeneID" id="19322112"/>
<evidence type="ECO:0000313" key="2">
    <source>
        <dbReference type="Proteomes" id="UP000014074"/>
    </source>
</evidence>